<dbReference type="Pfam" id="PF08478">
    <property type="entry name" value="POTRA_1"/>
    <property type="match status" value="1"/>
</dbReference>
<comment type="function">
    <text evidence="8">Essential cell division protein.</text>
</comment>
<evidence type="ECO:0000313" key="12">
    <source>
        <dbReference type="Proteomes" id="UP000262882"/>
    </source>
</evidence>
<evidence type="ECO:0000259" key="10">
    <source>
        <dbReference type="PROSITE" id="PS51779"/>
    </source>
</evidence>
<comment type="caution">
    <text evidence="11">The sequence shown here is derived from an EMBL/GenBank/DDBJ whole genome shotgun (WGS) entry which is preliminary data.</text>
</comment>
<dbReference type="RefSeq" id="WP_117399167.1">
    <property type="nucleotide sequence ID" value="NZ_QVNQ01000003.1"/>
</dbReference>
<evidence type="ECO:0000256" key="7">
    <source>
        <dbReference type="ARBA" id="ARBA00023306"/>
    </source>
</evidence>
<dbReference type="OrthoDB" id="9790760at2"/>
<dbReference type="EMBL" id="QVNQ01000003">
    <property type="protein sequence ID" value="RFS85304.1"/>
    <property type="molecule type" value="Genomic_DNA"/>
</dbReference>
<dbReference type="GO" id="GO:0090529">
    <property type="term" value="P:cell septum assembly"/>
    <property type="evidence" value="ECO:0007669"/>
    <property type="project" value="InterPro"/>
</dbReference>
<evidence type="ECO:0000256" key="2">
    <source>
        <dbReference type="ARBA" id="ARBA00022475"/>
    </source>
</evidence>
<dbReference type="InterPro" id="IPR013685">
    <property type="entry name" value="POTRA_FtsQ_type"/>
</dbReference>
<keyword evidence="7 8" id="KW-0131">Cell cycle</keyword>
<reference evidence="11 12" key="1">
    <citation type="submission" date="2018-08" db="EMBL/GenBank/DDBJ databases">
        <title>Actinomadura spongicola sp. nov., isolated from marine sponge Leucetta chagosensis.</title>
        <authorList>
            <person name="Li L."/>
            <person name="Lin H.W."/>
        </authorList>
    </citation>
    <scope>NUCLEOTIDE SEQUENCE [LARGE SCALE GENOMIC DNA]</scope>
    <source>
        <strain evidence="11 12">LHW52907</strain>
    </source>
</reference>
<evidence type="ECO:0000256" key="4">
    <source>
        <dbReference type="ARBA" id="ARBA00022692"/>
    </source>
</evidence>
<keyword evidence="12" id="KW-1185">Reference proteome</keyword>
<dbReference type="Proteomes" id="UP000262882">
    <property type="component" value="Unassembled WGS sequence"/>
</dbReference>
<feature type="region of interest" description="Disordered" evidence="9">
    <location>
        <begin position="1"/>
        <end position="21"/>
    </location>
</feature>
<dbReference type="PANTHER" id="PTHR37820">
    <property type="entry name" value="CELL DIVISION PROTEIN DIVIB"/>
    <property type="match status" value="1"/>
</dbReference>
<keyword evidence="3 8" id="KW-0132">Cell division</keyword>
<dbReference type="InterPro" id="IPR050487">
    <property type="entry name" value="FtsQ_DivIB"/>
</dbReference>
<keyword evidence="4 8" id="KW-0812">Transmembrane</keyword>
<evidence type="ECO:0000256" key="8">
    <source>
        <dbReference type="HAMAP-Rule" id="MF_00911"/>
    </source>
</evidence>
<evidence type="ECO:0000256" key="6">
    <source>
        <dbReference type="ARBA" id="ARBA00023136"/>
    </source>
</evidence>
<comment type="similarity">
    <text evidence="8">Belongs to the FtsQ/DivIB family. FtsQ subfamily.</text>
</comment>
<keyword evidence="2 8" id="KW-1003">Cell membrane</keyword>
<comment type="subcellular location">
    <subcellularLocation>
        <location evidence="8">Cell membrane</location>
        <topology evidence="8">Single-pass type II membrane protein</topology>
    </subcellularLocation>
    <subcellularLocation>
        <location evidence="1">Membrane</location>
    </subcellularLocation>
    <text evidence="8">Localizes to the division septum.</text>
</comment>
<dbReference type="GO" id="GO:0032153">
    <property type="term" value="C:cell division site"/>
    <property type="evidence" value="ECO:0007669"/>
    <property type="project" value="UniProtKB-UniRule"/>
</dbReference>
<dbReference type="InterPro" id="IPR026579">
    <property type="entry name" value="FtsQ"/>
</dbReference>
<evidence type="ECO:0000313" key="11">
    <source>
        <dbReference type="EMBL" id="RFS85304.1"/>
    </source>
</evidence>
<organism evidence="11 12">
    <name type="scientific">Actinomadura spongiicola</name>
    <dbReference type="NCBI Taxonomy" id="2303421"/>
    <lineage>
        <taxon>Bacteria</taxon>
        <taxon>Bacillati</taxon>
        <taxon>Actinomycetota</taxon>
        <taxon>Actinomycetes</taxon>
        <taxon>Streptosporangiales</taxon>
        <taxon>Thermomonosporaceae</taxon>
        <taxon>Actinomadura</taxon>
    </lineage>
</organism>
<dbReference type="Gene3D" id="3.10.20.310">
    <property type="entry name" value="membrane protein fhac"/>
    <property type="match status" value="1"/>
</dbReference>
<dbReference type="PANTHER" id="PTHR37820:SF1">
    <property type="entry name" value="CELL DIVISION PROTEIN FTSQ"/>
    <property type="match status" value="1"/>
</dbReference>
<evidence type="ECO:0000256" key="3">
    <source>
        <dbReference type="ARBA" id="ARBA00022618"/>
    </source>
</evidence>
<evidence type="ECO:0000256" key="5">
    <source>
        <dbReference type="ARBA" id="ARBA00022989"/>
    </source>
</evidence>
<feature type="transmembrane region" description="Helical" evidence="8">
    <location>
        <begin position="28"/>
        <end position="47"/>
    </location>
</feature>
<dbReference type="Pfam" id="PF03799">
    <property type="entry name" value="FtsQ_DivIB_C"/>
    <property type="match status" value="1"/>
</dbReference>
<accession>A0A372GIW1</accession>
<sequence length="247" mass="26278">MTETGTSLPAADADPADAPRRHPNRWKAVLVTLLVLGALGAVTWVLLGSRLLVVRHVEVTGSALAPRDRIVAAAGVDLGTPMARLATGAVRERVERLREVESAEVERDWPGTVRIVVRERVPVAVVERGGRYHQVDRNGVVVADGESRPAGLPTLTVASPGPSDKASLAALAVLSGLPEQVRGRLSEVAATGPGAVTLHMRGGQMVVWGADERAYEKIRLLEALWRTAEGRAVRTVDVSSPDVLKTK</sequence>
<keyword evidence="5 8" id="KW-1133">Transmembrane helix</keyword>
<dbReference type="GO" id="GO:0005886">
    <property type="term" value="C:plasma membrane"/>
    <property type="evidence" value="ECO:0007669"/>
    <property type="project" value="UniProtKB-SubCell"/>
</dbReference>
<name>A0A372GIW1_9ACTN</name>
<dbReference type="InterPro" id="IPR005548">
    <property type="entry name" value="Cell_div_FtsQ/DivIB_C"/>
</dbReference>
<keyword evidence="6 8" id="KW-0472">Membrane</keyword>
<evidence type="ECO:0000256" key="9">
    <source>
        <dbReference type="SAM" id="MobiDB-lite"/>
    </source>
</evidence>
<dbReference type="GO" id="GO:0043093">
    <property type="term" value="P:FtsZ-dependent cytokinesis"/>
    <property type="evidence" value="ECO:0007669"/>
    <property type="project" value="UniProtKB-UniRule"/>
</dbReference>
<evidence type="ECO:0000256" key="1">
    <source>
        <dbReference type="ARBA" id="ARBA00004370"/>
    </source>
</evidence>
<protein>
    <recommendedName>
        <fullName evidence="8">Cell division protein FtsQ</fullName>
    </recommendedName>
</protein>
<dbReference type="PROSITE" id="PS51779">
    <property type="entry name" value="POTRA"/>
    <property type="match status" value="1"/>
</dbReference>
<feature type="domain" description="POTRA" evidence="10">
    <location>
        <begin position="52"/>
        <end position="120"/>
    </location>
</feature>
<dbReference type="HAMAP" id="MF_00911">
    <property type="entry name" value="FtsQ_subfam"/>
    <property type="match status" value="1"/>
</dbReference>
<dbReference type="InterPro" id="IPR034746">
    <property type="entry name" value="POTRA"/>
</dbReference>
<proteinExistence type="inferred from homology"/>
<dbReference type="AlphaFoldDB" id="A0A372GIW1"/>
<gene>
    <name evidence="8" type="primary">ftsQ</name>
    <name evidence="11" type="ORF">D0T12_09635</name>
</gene>